<dbReference type="RefSeq" id="WP_184020840.1">
    <property type="nucleotide sequence ID" value="NZ_JACHFD010000021.1"/>
</dbReference>
<dbReference type="InterPro" id="IPR029063">
    <property type="entry name" value="SAM-dependent_MTases_sf"/>
</dbReference>
<proteinExistence type="predicted"/>
<dbReference type="AlphaFoldDB" id="A0A840VEZ1"/>
<sequence length="211" mass="23536">MALLELSLNLSSAPLPDPVYDLIREADRRDAAFFEAGLGRKFSRYVPSDPTVVHASIASLKEQKLLRGFRFCEWGCGFGVAASIAAWHGFESYGIELVTELADLATQLAEDFDLKVEILNISYFPEGFDSFEGVGQRCLVAPDRPLDPDAWMPHPEYEGLDPSEVDLFYVFPWPGEEKMMMDLFEAVATEGAILLMYLGDGEMGAYLKDMD</sequence>
<dbReference type="Gene3D" id="3.40.50.150">
    <property type="entry name" value="Vaccinia Virus protein VP39"/>
    <property type="match status" value="1"/>
</dbReference>
<evidence type="ECO:0000313" key="2">
    <source>
        <dbReference type="Proteomes" id="UP000557717"/>
    </source>
</evidence>
<dbReference type="Proteomes" id="UP000557717">
    <property type="component" value="Unassembled WGS sequence"/>
</dbReference>
<evidence type="ECO:0000313" key="1">
    <source>
        <dbReference type="EMBL" id="MBB5353198.1"/>
    </source>
</evidence>
<protein>
    <recommendedName>
        <fullName evidence="3">Methyltransferase domain-containing protein</fullName>
    </recommendedName>
</protein>
<name>A0A840VEZ1_9BACT</name>
<dbReference type="SUPFAM" id="SSF53335">
    <property type="entry name" value="S-adenosyl-L-methionine-dependent methyltransferases"/>
    <property type="match status" value="1"/>
</dbReference>
<evidence type="ECO:0008006" key="3">
    <source>
        <dbReference type="Google" id="ProtNLM"/>
    </source>
</evidence>
<keyword evidence="2" id="KW-1185">Reference proteome</keyword>
<gene>
    <name evidence="1" type="ORF">HNR46_003452</name>
</gene>
<dbReference type="EMBL" id="JACHFD010000021">
    <property type="protein sequence ID" value="MBB5353198.1"/>
    <property type="molecule type" value="Genomic_DNA"/>
</dbReference>
<organism evidence="1 2">
    <name type="scientific">Haloferula luteola</name>
    <dbReference type="NCBI Taxonomy" id="595692"/>
    <lineage>
        <taxon>Bacteria</taxon>
        <taxon>Pseudomonadati</taxon>
        <taxon>Verrucomicrobiota</taxon>
        <taxon>Verrucomicrobiia</taxon>
        <taxon>Verrucomicrobiales</taxon>
        <taxon>Verrucomicrobiaceae</taxon>
        <taxon>Haloferula</taxon>
    </lineage>
</organism>
<accession>A0A840VEZ1</accession>
<comment type="caution">
    <text evidence="1">The sequence shown here is derived from an EMBL/GenBank/DDBJ whole genome shotgun (WGS) entry which is preliminary data.</text>
</comment>
<reference evidence="1 2" key="1">
    <citation type="submission" date="2020-08" db="EMBL/GenBank/DDBJ databases">
        <title>Genomic Encyclopedia of Type Strains, Phase IV (KMG-IV): sequencing the most valuable type-strain genomes for metagenomic binning, comparative biology and taxonomic classification.</title>
        <authorList>
            <person name="Goeker M."/>
        </authorList>
    </citation>
    <scope>NUCLEOTIDE SEQUENCE [LARGE SCALE GENOMIC DNA]</scope>
    <source>
        <strain evidence="1 2">YC6886</strain>
    </source>
</reference>